<keyword evidence="4" id="KW-1185">Reference proteome</keyword>
<proteinExistence type="predicted"/>
<evidence type="ECO:0000313" key="4">
    <source>
        <dbReference type="Proteomes" id="UP001341840"/>
    </source>
</evidence>
<dbReference type="PANTHER" id="PTHR46250">
    <property type="entry name" value="MYB/SANT-LIKE DNA-BINDING DOMAIN PROTEIN-RELATED"/>
    <property type="match status" value="1"/>
</dbReference>
<dbReference type="Pfam" id="PF12776">
    <property type="entry name" value="Myb_DNA-bind_3"/>
    <property type="match status" value="1"/>
</dbReference>
<sequence length="227" mass="25513">MSHKWNDEKTEWFVCAMEELVVEGQRAYAGQFKLGSFEKLSKKMLEKFPTSCITAQHCKNKPKRLKEKYQSAADMVACSGFGWRDGLQCEVVDSKEILDQHIKESDLPMEDDDTDMLNLEGQDSDSQFESQLIGSSSGVKRARPNSTKRTRGEDAMIILAESMQTVVGEQGKHIQVLANTLSGVNKEVNIGRTLNKLGFSTENIVAISLKFGQQPQLKDIFWSLEDV</sequence>
<evidence type="ECO:0000259" key="2">
    <source>
        <dbReference type="Pfam" id="PF12776"/>
    </source>
</evidence>
<feature type="compositionally biased region" description="Basic residues" evidence="1">
    <location>
        <begin position="140"/>
        <end position="149"/>
    </location>
</feature>
<dbReference type="InterPro" id="IPR024752">
    <property type="entry name" value="Myb/SANT-like_dom"/>
</dbReference>
<gene>
    <name evidence="3" type="ORF">PIB30_056208</name>
</gene>
<evidence type="ECO:0000256" key="1">
    <source>
        <dbReference type="SAM" id="MobiDB-lite"/>
    </source>
</evidence>
<dbReference type="EMBL" id="JASCZI010272307">
    <property type="protein sequence ID" value="MED6221589.1"/>
    <property type="molecule type" value="Genomic_DNA"/>
</dbReference>
<protein>
    <recommendedName>
        <fullName evidence="2">Myb/SANT-like domain-containing protein</fullName>
    </recommendedName>
</protein>
<dbReference type="Proteomes" id="UP001341840">
    <property type="component" value="Unassembled WGS sequence"/>
</dbReference>
<comment type="caution">
    <text evidence="3">The sequence shown here is derived from an EMBL/GenBank/DDBJ whole genome shotgun (WGS) entry which is preliminary data.</text>
</comment>
<feature type="compositionally biased region" description="Polar residues" evidence="1">
    <location>
        <begin position="124"/>
        <end position="138"/>
    </location>
</feature>
<evidence type="ECO:0000313" key="3">
    <source>
        <dbReference type="EMBL" id="MED6221589.1"/>
    </source>
</evidence>
<dbReference type="PANTHER" id="PTHR46250:SF18">
    <property type="entry name" value="MYB_SANT-LIKE DOMAIN-CONTAINING PROTEIN"/>
    <property type="match status" value="1"/>
</dbReference>
<reference evidence="3 4" key="1">
    <citation type="journal article" date="2023" name="Plants (Basel)">
        <title>Bridging the Gap: Combining Genomics and Transcriptomics Approaches to Understand Stylosanthes scabra, an Orphan Legume from the Brazilian Caatinga.</title>
        <authorList>
            <person name="Ferreira-Neto J.R.C."/>
            <person name="da Silva M.D."/>
            <person name="Binneck E."/>
            <person name="de Melo N.F."/>
            <person name="da Silva R.H."/>
            <person name="de Melo A.L.T.M."/>
            <person name="Pandolfi V."/>
            <person name="Bustamante F.O."/>
            <person name="Brasileiro-Vidal A.C."/>
            <person name="Benko-Iseppon A.M."/>
        </authorList>
    </citation>
    <scope>NUCLEOTIDE SEQUENCE [LARGE SCALE GENOMIC DNA]</scope>
    <source>
        <tissue evidence="3">Leaves</tissue>
    </source>
</reference>
<organism evidence="3 4">
    <name type="scientific">Stylosanthes scabra</name>
    <dbReference type="NCBI Taxonomy" id="79078"/>
    <lineage>
        <taxon>Eukaryota</taxon>
        <taxon>Viridiplantae</taxon>
        <taxon>Streptophyta</taxon>
        <taxon>Embryophyta</taxon>
        <taxon>Tracheophyta</taxon>
        <taxon>Spermatophyta</taxon>
        <taxon>Magnoliopsida</taxon>
        <taxon>eudicotyledons</taxon>
        <taxon>Gunneridae</taxon>
        <taxon>Pentapetalae</taxon>
        <taxon>rosids</taxon>
        <taxon>fabids</taxon>
        <taxon>Fabales</taxon>
        <taxon>Fabaceae</taxon>
        <taxon>Papilionoideae</taxon>
        <taxon>50 kb inversion clade</taxon>
        <taxon>dalbergioids sensu lato</taxon>
        <taxon>Dalbergieae</taxon>
        <taxon>Pterocarpus clade</taxon>
        <taxon>Stylosanthes</taxon>
    </lineage>
</organism>
<feature type="domain" description="Myb/SANT-like" evidence="2">
    <location>
        <begin position="4"/>
        <end position="84"/>
    </location>
</feature>
<name>A0ABU6ZI17_9FABA</name>
<feature type="region of interest" description="Disordered" evidence="1">
    <location>
        <begin position="124"/>
        <end position="150"/>
    </location>
</feature>
<accession>A0ABU6ZI17</accession>